<dbReference type="PANTHER" id="PTHR47570">
    <property type="entry name" value="ZINC ION BINDING PROTEIN"/>
    <property type="match status" value="1"/>
</dbReference>
<dbReference type="Gene3D" id="6.10.140.2220">
    <property type="match status" value="1"/>
</dbReference>
<keyword evidence="1" id="KW-0479">Metal-binding</keyword>
<name>A0ABC9FWA4_9POAL</name>
<evidence type="ECO:0000259" key="5">
    <source>
        <dbReference type="PROSITE" id="PS50865"/>
    </source>
</evidence>
<proteinExistence type="predicted"/>
<reference evidence="7" key="1">
    <citation type="submission" date="2024-06" db="EMBL/GenBank/DDBJ databases">
        <authorList>
            <person name="Ryan C."/>
        </authorList>
    </citation>
    <scope>NUCLEOTIDE SEQUENCE [LARGE SCALE GENOMIC DNA]</scope>
</reference>
<organism evidence="6 7">
    <name type="scientific">Urochloa decumbens</name>
    <dbReference type="NCBI Taxonomy" id="240449"/>
    <lineage>
        <taxon>Eukaryota</taxon>
        <taxon>Viridiplantae</taxon>
        <taxon>Streptophyta</taxon>
        <taxon>Embryophyta</taxon>
        <taxon>Tracheophyta</taxon>
        <taxon>Spermatophyta</taxon>
        <taxon>Magnoliopsida</taxon>
        <taxon>Liliopsida</taxon>
        <taxon>Poales</taxon>
        <taxon>Poaceae</taxon>
        <taxon>PACMAD clade</taxon>
        <taxon>Panicoideae</taxon>
        <taxon>Panicodae</taxon>
        <taxon>Paniceae</taxon>
        <taxon>Melinidinae</taxon>
        <taxon>Urochloa</taxon>
    </lineage>
</organism>
<dbReference type="SUPFAM" id="SSF144232">
    <property type="entry name" value="HIT/MYND zinc finger-like"/>
    <property type="match status" value="1"/>
</dbReference>
<dbReference type="Pfam" id="PF20179">
    <property type="entry name" value="MSS51_C"/>
    <property type="match status" value="1"/>
</dbReference>
<sequence>MECAAKGLAAEPCAGVVADRRCGSCGAVAYCSRAHQIIHWRVHKEECERFAGQMRHIDLLSQFPFTFLEPSALNHEFPSTRCFFLQTIKLHKKGLWKSECICGPDVASAKDLSIAAEWNLQSSLCPCTEPENPVPAVLTSWEDYYQWRSLPLHSPVAVLLHWPLTIYHCLQLSRLQTSRYDGQDTLCIHYLGPEKELLQLAVFGELRALFPGVQIHIELVGPEVSESRDGEAVNISRYARCSDESCCCNKSYVGSEDLSCTAVTLKLWKGFYHERCHDIMKDSNPHLIVAPNAGVAAYPSWMPTIEIIRQMGIPAIFTDFCEEAAHLASCCISSITGQPLKIPIQVNPFRQPVAADNNALYLPCYSNCFVFGM</sequence>
<dbReference type="PANTHER" id="PTHR47570:SF1">
    <property type="entry name" value="ZINC ION BINDING PROTEIN"/>
    <property type="match status" value="1"/>
</dbReference>
<evidence type="ECO:0000256" key="3">
    <source>
        <dbReference type="ARBA" id="ARBA00022833"/>
    </source>
</evidence>
<evidence type="ECO:0000313" key="7">
    <source>
        <dbReference type="Proteomes" id="UP001497457"/>
    </source>
</evidence>
<accession>A0ABC9FWA4</accession>
<dbReference type="PROSITE" id="PS50865">
    <property type="entry name" value="ZF_MYND_2"/>
    <property type="match status" value="1"/>
</dbReference>
<gene>
    <name evidence="6" type="ORF">URODEC1_LOCUS109639</name>
</gene>
<protein>
    <recommendedName>
        <fullName evidence="5">MYND-type domain-containing protein</fullName>
    </recommendedName>
</protein>
<keyword evidence="3" id="KW-0862">Zinc</keyword>
<feature type="domain" description="MYND-type" evidence="5">
    <location>
        <begin position="3"/>
        <end position="47"/>
    </location>
</feature>
<reference evidence="6 7" key="2">
    <citation type="submission" date="2024-10" db="EMBL/GenBank/DDBJ databases">
        <authorList>
            <person name="Ryan C."/>
        </authorList>
    </citation>
    <scope>NUCLEOTIDE SEQUENCE [LARGE SCALE GENOMIC DNA]</scope>
</reference>
<keyword evidence="7" id="KW-1185">Reference proteome</keyword>
<evidence type="ECO:0000256" key="4">
    <source>
        <dbReference type="PROSITE-ProRule" id="PRU00134"/>
    </source>
</evidence>
<dbReference type="GO" id="GO:0008270">
    <property type="term" value="F:zinc ion binding"/>
    <property type="evidence" value="ECO:0007669"/>
    <property type="project" value="UniProtKB-KW"/>
</dbReference>
<dbReference type="InterPro" id="IPR046824">
    <property type="entry name" value="Mss51-like_C"/>
</dbReference>
<dbReference type="EMBL" id="OZ075117">
    <property type="protein sequence ID" value="CAL5082969.1"/>
    <property type="molecule type" value="Genomic_DNA"/>
</dbReference>
<dbReference type="Pfam" id="PF01753">
    <property type="entry name" value="zf-MYND"/>
    <property type="match status" value="1"/>
</dbReference>
<evidence type="ECO:0000256" key="2">
    <source>
        <dbReference type="ARBA" id="ARBA00022771"/>
    </source>
</evidence>
<keyword evidence="2 4" id="KW-0863">Zinc-finger</keyword>
<dbReference type="AlphaFoldDB" id="A0ABC9FWA4"/>
<evidence type="ECO:0000313" key="6">
    <source>
        <dbReference type="EMBL" id="CAL5082969.1"/>
    </source>
</evidence>
<dbReference type="InterPro" id="IPR002893">
    <property type="entry name" value="Znf_MYND"/>
</dbReference>
<evidence type="ECO:0000256" key="1">
    <source>
        <dbReference type="ARBA" id="ARBA00022723"/>
    </source>
</evidence>
<dbReference type="Proteomes" id="UP001497457">
    <property type="component" value="Chromosome 7b"/>
</dbReference>